<accession>A0A1G8AZP7</accession>
<name>A0A1G8AZP7_9MICO</name>
<proteinExistence type="predicted"/>
<dbReference type="RefSeq" id="WP_092502303.1">
    <property type="nucleotide sequence ID" value="NZ_LT629695.1"/>
</dbReference>
<feature type="transmembrane region" description="Helical" evidence="1">
    <location>
        <begin position="209"/>
        <end position="228"/>
    </location>
</feature>
<feature type="transmembrane region" description="Helical" evidence="1">
    <location>
        <begin position="135"/>
        <end position="168"/>
    </location>
</feature>
<gene>
    <name evidence="2" type="ORF">SAMN04489720_0595</name>
</gene>
<sequence>MSTAAATTDAPDVRRATYRETPHHVSFGGVLRSEWIKLTSVRSIGWAIAIAVVITAGLGALATLATLATAPEDMPLEALFAQVPIASLGSSGLLVSQLVFAIIGVIAITGEYGSGQIRSSFTAVPSRLPVLGAKALVLGLIAFVASGLALAVGMASTIGVAASFGVAIDDMGIDASVGYAVLGGAVYLALLTVFSLAVGALVRSGAGGIAIALGVLLVLPVVMGLIPFEWVQDASPYLLSNGGMQLSLPGLEPTSDFWRGLAVTAAWPAVALVGAAAALVRRDA</sequence>
<keyword evidence="3" id="KW-1185">Reference proteome</keyword>
<dbReference type="STRING" id="399736.SAMN04489720_0595"/>
<feature type="transmembrane region" description="Helical" evidence="1">
    <location>
        <begin position="257"/>
        <end position="280"/>
    </location>
</feature>
<dbReference type="Proteomes" id="UP000198822">
    <property type="component" value="Chromosome I"/>
</dbReference>
<feature type="transmembrane region" description="Helical" evidence="1">
    <location>
        <begin position="85"/>
        <end position="108"/>
    </location>
</feature>
<dbReference type="AlphaFoldDB" id="A0A1G8AZP7"/>
<feature type="transmembrane region" description="Helical" evidence="1">
    <location>
        <begin position="180"/>
        <end position="202"/>
    </location>
</feature>
<dbReference type="OrthoDB" id="3297477at2"/>
<keyword evidence="1" id="KW-0472">Membrane</keyword>
<reference evidence="3" key="1">
    <citation type="submission" date="2016-10" db="EMBL/GenBank/DDBJ databases">
        <authorList>
            <person name="Varghese N."/>
            <person name="Submissions S."/>
        </authorList>
    </citation>
    <scope>NUCLEOTIDE SEQUENCE [LARGE SCALE GENOMIC DNA]</scope>
    <source>
        <strain evidence="3">DSM 22002</strain>
    </source>
</reference>
<dbReference type="EMBL" id="LT629695">
    <property type="protein sequence ID" value="SDH26418.1"/>
    <property type="molecule type" value="Genomic_DNA"/>
</dbReference>
<evidence type="ECO:0000313" key="2">
    <source>
        <dbReference type="EMBL" id="SDH26418.1"/>
    </source>
</evidence>
<organism evidence="2 3">
    <name type="scientific">Agrococcus jejuensis</name>
    <dbReference type="NCBI Taxonomy" id="399736"/>
    <lineage>
        <taxon>Bacteria</taxon>
        <taxon>Bacillati</taxon>
        <taxon>Actinomycetota</taxon>
        <taxon>Actinomycetes</taxon>
        <taxon>Micrococcales</taxon>
        <taxon>Microbacteriaceae</taxon>
        <taxon>Agrococcus</taxon>
    </lineage>
</organism>
<evidence type="ECO:0000313" key="3">
    <source>
        <dbReference type="Proteomes" id="UP000198822"/>
    </source>
</evidence>
<protein>
    <submittedName>
        <fullName evidence="2">ABC-2 type transport system permease protein</fullName>
    </submittedName>
</protein>
<feature type="transmembrane region" description="Helical" evidence="1">
    <location>
        <begin position="44"/>
        <end position="65"/>
    </location>
</feature>
<keyword evidence="1" id="KW-1133">Transmembrane helix</keyword>
<keyword evidence="1" id="KW-0812">Transmembrane</keyword>
<evidence type="ECO:0000256" key="1">
    <source>
        <dbReference type="SAM" id="Phobius"/>
    </source>
</evidence>